<feature type="region of interest" description="Disordered" evidence="1">
    <location>
        <begin position="351"/>
        <end position="374"/>
    </location>
</feature>
<accession>A0A6A4GX96</accession>
<dbReference type="AlphaFoldDB" id="A0A6A4GX96"/>
<evidence type="ECO:0000313" key="2">
    <source>
        <dbReference type="EMBL" id="KAE9389980.1"/>
    </source>
</evidence>
<sequence>MLAFSTGPGGRFSRSGGGGFNRRDPEKTFVQFFSSNSHSAAWVATLVLPVCASLTTRYGWIVRFLSSPKISLLLPYCYAISILKPVYTAHTLESTILEAPLPYPGDEAQQTHNLITPSPSGLDPRQLPVQVDFVADLWPNLESVATAVGNREQSWRDNIQAVVMVGGRRYSIGRDIASKAWDPLSGRPDIDQNIDHLSISDFGRALGGRCDYDGMTGPTYTKHYFVGEGTAKGECLEGLSADGDVDVWSHERHCWSSDVVDQYFKIDEGSLLLRLPGVVKLVDFTQHVEVGTQRGSSDRSSLKRSNRDRMNMIDPSLLKRPCTPVAVTRCRAVTAPVHYLTLSPGSPVDSFLSPTTTLNSRPLPPRSPSLPPGLDNDSQYFAEPNLRDNERYLQAADDGIIDDPVTALAKMLDQYSYIPSAEVKSHVASCAAPASLPNVPDTLLEPALVVILTA</sequence>
<feature type="compositionally biased region" description="Gly residues" evidence="1">
    <location>
        <begin position="7"/>
        <end position="20"/>
    </location>
</feature>
<keyword evidence="3" id="KW-1185">Reference proteome</keyword>
<feature type="compositionally biased region" description="Pro residues" evidence="1">
    <location>
        <begin position="362"/>
        <end position="371"/>
    </location>
</feature>
<dbReference type="Proteomes" id="UP000799118">
    <property type="component" value="Unassembled WGS sequence"/>
</dbReference>
<dbReference type="EMBL" id="ML769674">
    <property type="protein sequence ID" value="KAE9389980.1"/>
    <property type="molecule type" value="Genomic_DNA"/>
</dbReference>
<evidence type="ECO:0000313" key="3">
    <source>
        <dbReference type="Proteomes" id="UP000799118"/>
    </source>
</evidence>
<gene>
    <name evidence="2" type="ORF">BT96DRAFT_1024778</name>
</gene>
<proteinExistence type="predicted"/>
<feature type="region of interest" description="Disordered" evidence="1">
    <location>
        <begin position="1"/>
        <end position="20"/>
    </location>
</feature>
<reference evidence="2" key="1">
    <citation type="journal article" date="2019" name="Environ. Microbiol.">
        <title>Fungal ecological strategies reflected in gene transcription - a case study of two litter decomposers.</title>
        <authorList>
            <person name="Barbi F."/>
            <person name="Kohler A."/>
            <person name="Barry K."/>
            <person name="Baskaran P."/>
            <person name="Daum C."/>
            <person name="Fauchery L."/>
            <person name="Ihrmark K."/>
            <person name="Kuo A."/>
            <person name="LaButti K."/>
            <person name="Lipzen A."/>
            <person name="Morin E."/>
            <person name="Grigoriev I.V."/>
            <person name="Henrissat B."/>
            <person name="Lindahl B."/>
            <person name="Martin F."/>
        </authorList>
    </citation>
    <scope>NUCLEOTIDE SEQUENCE</scope>
    <source>
        <strain evidence="2">JB14</strain>
    </source>
</reference>
<evidence type="ECO:0000256" key="1">
    <source>
        <dbReference type="SAM" id="MobiDB-lite"/>
    </source>
</evidence>
<dbReference type="OrthoDB" id="2916966at2759"/>
<protein>
    <submittedName>
        <fullName evidence="2">Uncharacterized protein</fullName>
    </submittedName>
</protein>
<organism evidence="2 3">
    <name type="scientific">Gymnopus androsaceus JB14</name>
    <dbReference type="NCBI Taxonomy" id="1447944"/>
    <lineage>
        <taxon>Eukaryota</taxon>
        <taxon>Fungi</taxon>
        <taxon>Dikarya</taxon>
        <taxon>Basidiomycota</taxon>
        <taxon>Agaricomycotina</taxon>
        <taxon>Agaricomycetes</taxon>
        <taxon>Agaricomycetidae</taxon>
        <taxon>Agaricales</taxon>
        <taxon>Marasmiineae</taxon>
        <taxon>Omphalotaceae</taxon>
        <taxon>Gymnopus</taxon>
    </lineage>
</organism>
<name>A0A6A4GX96_9AGAR</name>